<feature type="transmembrane region" description="Helical" evidence="7">
    <location>
        <begin position="449"/>
        <end position="468"/>
    </location>
</feature>
<dbReference type="PROSITE" id="PS01271">
    <property type="entry name" value="NA_SULFATE"/>
    <property type="match status" value="1"/>
</dbReference>
<evidence type="ECO:0000256" key="2">
    <source>
        <dbReference type="ARBA" id="ARBA00022448"/>
    </source>
</evidence>
<dbReference type="GO" id="GO:0005886">
    <property type="term" value="C:plasma membrane"/>
    <property type="evidence" value="ECO:0007669"/>
    <property type="project" value="TreeGrafter"/>
</dbReference>
<dbReference type="Proteomes" id="UP000198417">
    <property type="component" value="Unassembled WGS sequence"/>
</dbReference>
<feature type="transmembrane region" description="Helical" evidence="7">
    <location>
        <begin position="480"/>
        <end position="499"/>
    </location>
</feature>
<comment type="subcellular location">
    <subcellularLocation>
        <location evidence="1">Membrane</location>
        <topology evidence="1">Multi-pass membrane protein</topology>
    </subcellularLocation>
</comment>
<name>A0A238WBP7_9RHOB</name>
<feature type="transmembrane region" description="Helical" evidence="7">
    <location>
        <begin position="64"/>
        <end position="84"/>
    </location>
</feature>
<evidence type="ECO:0000313" key="10">
    <source>
        <dbReference type="Proteomes" id="UP000198417"/>
    </source>
</evidence>
<keyword evidence="2" id="KW-0813">Transport</keyword>
<evidence type="ECO:0000256" key="5">
    <source>
        <dbReference type="ARBA" id="ARBA00022989"/>
    </source>
</evidence>
<dbReference type="Pfam" id="PF02080">
    <property type="entry name" value="TrkA_C"/>
    <property type="match status" value="1"/>
</dbReference>
<feature type="transmembrane region" description="Helical" evidence="7">
    <location>
        <begin position="572"/>
        <end position="595"/>
    </location>
</feature>
<accession>A0A238WBP7</accession>
<organism evidence="9 10">
    <name type="scientific">Puniceibacterium sediminis</name>
    <dbReference type="NCBI Taxonomy" id="1608407"/>
    <lineage>
        <taxon>Bacteria</taxon>
        <taxon>Pseudomonadati</taxon>
        <taxon>Pseudomonadota</taxon>
        <taxon>Alphaproteobacteria</taxon>
        <taxon>Rhodobacterales</taxon>
        <taxon>Paracoccaceae</taxon>
        <taxon>Puniceibacterium</taxon>
    </lineage>
</organism>
<dbReference type="RefSeq" id="WP_089269899.1">
    <property type="nucleotide sequence ID" value="NZ_FZNN01000005.1"/>
</dbReference>
<dbReference type="InterPro" id="IPR031312">
    <property type="entry name" value="Na/sul_symport_CS"/>
</dbReference>
<evidence type="ECO:0000256" key="7">
    <source>
        <dbReference type="SAM" id="Phobius"/>
    </source>
</evidence>
<keyword evidence="10" id="KW-1185">Reference proteome</keyword>
<dbReference type="PANTHER" id="PTHR43652">
    <property type="entry name" value="BASIC AMINO ACID ANTIPORTER YFCC-RELATED"/>
    <property type="match status" value="1"/>
</dbReference>
<sequence>MAVDFATLAPYAAVLLFVGVFTAFVMELRSPDVVAFCGAATALAMGLVGPNDILAALANPAPTTIGAMFILSAALVRTGVLEALSGVLGRHASAHPVLTLGLFFITAAGASVFMNNTPVVIVLIPVVITLARQMKIAASHLLIPLSYMVILGGTCSLIGTSTNLLVDGIARDLGMTPFSLFEIAPVGIAVAIIGGAFLAIAAPRLLPLRQTVGDLQSKRDLRTWLVELFIPAGSPLIGKTVLEVDALKNAGSRAVDLVSGDLSLRDSLATSTMAAGDIVVIKTTDTEIMGFRDGAAVGNAVLGTEASTARPTSVVEVLIGPDSKALHRMVGRLHWRRRFGVYPIALHRNGTAVDMRLAMVKLTVGDTLLLDGAPDDIARLAEEERLILLSPVTSRGFRRKKAPIAIATMIGVVILAALNVAPILTLALIGVAVVLLTNCIDAEEGVGSIDGRLLLLIVSMLTLGSALDNSGALSLIIAKLSPLLATVQPIIALALVYALTSVLTELVTNNAVAVLLAPIATGVAVQLGLDPRPFIVAVMFGASASFATPIGYQTNTLVYNAGGYRFTDFLRIGLPMNIIIGAATVFLIPLIWPLAG</sequence>
<protein>
    <submittedName>
        <fullName evidence="9">Di- and tricarboxylate transporter</fullName>
    </submittedName>
</protein>
<keyword evidence="4" id="KW-0677">Repeat</keyword>
<dbReference type="Gene3D" id="3.30.70.1450">
    <property type="entry name" value="Regulator of K+ conductance, C-terminal domain"/>
    <property type="match status" value="2"/>
</dbReference>
<evidence type="ECO:0000259" key="8">
    <source>
        <dbReference type="PROSITE" id="PS51202"/>
    </source>
</evidence>
<dbReference type="InterPro" id="IPR006037">
    <property type="entry name" value="RCK_C"/>
</dbReference>
<dbReference type="InterPro" id="IPR051679">
    <property type="entry name" value="DASS-Related_Transporters"/>
</dbReference>
<gene>
    <name evidence="9" type="ORF">SAMN06265370_10577</name>
</gene>
<dbReference type="PANTHER" id="PTHR43652:SF2">
    <property type="entry name" value="BASIC AMINO ACID ANTIPORTER YFCC-RELATED"/>
    <property type="match status" value="1"/>
</dbReference>
<feature type="transmembrane region" description="Helical" evidence="7">
    <location>
        <begin position="145"/>
        <end position="166"/>
    </location>
</feature>
<feature type="transmembrane region" description="Helical" evidence="7">
    <location>
        <begin position="534"/>
        <end position="552"/>
    </location>
</feature>
<evidence type="ECO:0000256" key="6">
    <source>
        <dbReference type="ARBA" id="ARBA00023136"/>
    </source>
</evidence>
<feature type="transmembrane region" description="Helical" evidence="7">
    <location>
        <begin position="404"/>
        <end position="437"/>
    </location>
</feature>
<dbReference type="EMBL" id="FZNN01000005">
    <property type="protein sequence ID" value="SNR43970.1"/>
    <property type="molecule type" value="Genomic_DNA"/>
</dbReference>
<dbReference type="InterPro" id="IPR004680">
    <property type="entry name" value="Cit_transptr-like_dom"/>
</dbReference>
<keyword evidence="5 7" id="KW-1133">Transmembrane helix</keyword>
<feature type="transmembrane region" description="Helical" evidence="7">
    <location>
        <begin position="6"/>
        <end position="26"/>
    </location>
</feature>
<feature type="transmembrane region" description="Helical" evidence="7">
    <location>
        <begin position="178"/>
        <end position="200"/>
    </location>
</feature>
<feature type="transmembrane region" description="Helical" evidence="7">
    <location>
        <begin position="33"/>
        <end position="58"/>
    </location>
</feature>
<dbReference type="GO" id="GO:0008324">
    <property type="term" value="F:monoatomic cation transmembrane transporter activity"/>
    <property type="evidence" value="ECO:0007669"/>
    <property type="project" value="InterPro"/>
</dbReference>
<keyword evidence="3 7" id="KW-0812">Transmembrane</keyword>
<feature type="transmembrane region" description="Helical" evidence="7">
    <location>
        <begin position="511"/>
        <end position="529"/>
    </location>
</feature>
<dbReference type="SUPFAM" id="SSF116726">
    <property type="entry name" value="TrkA C-terminal domain-like"/>
    <property type="match status" value="2"/>
</dbReference>
<evidence type="ECO:0000256" key="1">
    <source>
        <dbReference type="ARBA" id="ARBA00004141"/>
    </source>
</evidence>
<evidence type="ECO:0000256" key="4">
    <source>
        <dbReference type="ARBA" id="ARBA00022737"/>
    </source>
</evidence>
<evidence type="ECO:0000256" key="3">
    <source>
        <dbReference type="ARBA" id="ARBA00022692"/>
    </source>
</evidence>
<evidence type="ECO:0000313" key="9">
    <source>
        <dbReference type="EMBL" id="SNR43970.1"/>
    </source>
</evidence>
<dbReference type="AlphaFoldDB" id="A0A238WBP7"/>
<dbReference type="OrthoDB" id="9809303at2"/>
<keyword evidence="6 7" id="KW-0472">Membrane</keyword>
<dbReference type="PROSITE" id="PS51202">
    <property type="entry name" value="RCK_C"/>
    <property type="match status" value="2"/>
</dbReference>
<proteinExistence type="predicted"/>
<feature type="transmembrane region" description="Helical" evidence="7">
    <location>
        <begin position="96"/>
        <end position="113"/>
    </location>
</feature>
<feature type="domain" description="RCK C-terminal" evidence="8">
    <location>
        <begin position="213"/>
        <end position="297"/>
    </location>
</feature>
<dbReference type="GO" id="GO:0006813">
    <property type="term" value="P:potassium ion transport"/>
    <property type="evidence" value="ECO:0007669"/>
    <property type="project" value="InterPro"/>
</dbReference>
<feature type="domain" description="RCK C-terminal" evidence="8">
    <location>
        <begin position="302"/>
        <end position="386"/>
    </location>
</feature>
<dbReference type="Pfam" id="PF03600">
    <property type="entry name" value="CitMHS"/>
    <property type="match status" value="1"/>
</dbReference>
<dbReference type="InterPro" id="IPR036721">
    <property type="entry name" value="RCK_C_sf"/>
</dbReference>
<reference evidence="9 10" key="1">
    <citation type="submission" date="2017-06" db="EMBL/GenBank/DDBJ databases">
        <authorList>
            <person name="Kim H.J."/>
            <person name="Triplett B.A."/>
        </authorList>
    </citation>
    <scope>NUCLEOTIDE SEQUENCE [LARGE SCALE GENOMIC DNA]</scope>
    <source>
        <strain evidence="9 10">DSM 29052</strain>
    </source>
</reference>